<organism evidence="7 8">
    <name type="scientific">Sphingomonas horti</name>
    <dbReference type="NCBI Taxonomy" id="2682842"/>
    <lineage>
        <taxon>Bacteria</taxon>
        <taxon>Pseudomonadati</taxon>
        <taxon>Pseudomonadota</taxon>
        <taxon>Alphaproteobacteria</taxon>
        <taxon>Sphingomonadales</taxon>
        <taxon>Sphingomonadaceae</taxon>
        <taxon>Sphingomonas</taxon>
    </lineage>
</organism>
<feature type="transmembrane region" description="Helical" evidence="6">
    <location>
        <begin position="549"/>
        <end position="568"/>
    </location>
</feature>
<comment type="subcellular location">
    <subcellularLocation>
        <location evidence="1">Cell membrane</location>
        <topology evidence="1">Multi-pass membrane protein</topology>
    </subcellularLocation>
</comment>
<feature type="transmembrane region" description="Helical" evidence="6">
    <location>
        <begin position="390"/>
        <end position="412"/>
    </location>
</feature>
<gene>
    <name evidence="7" type="ORF">GON01_15340</name>
</gene>
<keyword evidence="2" id="KW-1003">Cell membrane</keyword>
<keyword evidence="5 6" id="KW-0472">Membrane</keyword>
<evidence type="ECO:0000313" key="7">
    <source>
        <dbReference type="EMBL" id="MVO79306.1"/>
    </source>
</evidence>
<evidence type="ECO:0000256" key="4">
    <source>
        <dbReference type="ARBA" id="ARBA00022989"/>
    </source>
</evidence>
<feature type="transmembrane region" description="Helical" evidence="6">
    <location>
        <begin position="247"/>
        <end position="266"/>
    </location>
</feature>
<feature type="transmembrane region" description="Helical" evidence="6">
    <location>
        <begin position="212"/>
        <end position="235"/>
    </location>
</feature>
<dbReference type="InterPro" id="IPR002797">
    <property type="entry name" value="Polysacc_synth"/>
</dbReference>
<dbReference type="Pfam" id="PF01943">
    <property type="entry name" value="Polysacc_synt"/>
    <property type="match status" value="1"/>
</dbReference>
<dbReference type="InterPro" id="IPR050833">
    <property type="entry name" value="Poly_Biosynth_Transport"/>
</dbReference>
<dbReference type="EMBL" id="WQMS01000016">
    <property type="protein sequence ID" value="MVO79306.1"/>
    <property type="molecule type" value="Genomic_DNA"/>
</dbReference>
<protein>
    <submittedName>
        <fullName evidence="7">Oligosaccharide flippase family protein</fullName>
    </submittedName>
</protein>
<sequence>MAQAVRPALRAADAAAGRGRGLRARPLRQIVRPRGDRDGAGLHLFRRRQFRARDGKSRRLPAAARCLGAVPAVPADRRDCAGADRGVSGAVSQRDVARGAGLAALARLGALIEVVAQPAYTWLFGIATYGIYTVLWAVVNIVENIIDLSMTQALQRIVPTEREEDAHAAVRFALLVSVLPAALLALAATIFAEPIAALFSAAPRDRAQLPTAIAIFAWALPLWTFVEVATSAARARRAFGPEIRLRIFWEQVARLIFAVGFFAAGVQSLGLLLAHLASLFLTAILAARLLGRYYDPRLLLAAPASPRLRRELLKTGFALLPSAISRRLFNDLPAVLLNLSFPGARGATAAGLFGIARKVSTVPLIVRQAFQYVLAPLSAAQAAHDRAGVAAIYGFAMRLSIAFVVPLSALLMLTASDILSAFAPEAAAALPLLVILVLGRAAEAVVGPATPVVEMTGHRILPLVNSAIGLGAWALLGAWLVPTHGATGMAWAVSAGTVLIAWAATLELRIADGLVAFDRPAIVTLVTALAASAALWAIGLVLTPAPVRAVGLLLLFFPALWLTLRLGLPAGDRQALGKTARRLRLISVPA</sequence>
<proteinExistence type="predicted"/>
<feature type="transmembrane region" description="Helical" evidence="6">
    <location>
        <begin position="122"/>
        <end position="142"/>
    </location>
</feature>
<evidence type="ECO:0000256" key="6">
    <source>
        <dbReference type="SAM" id="Phobius"/>
    </source>
</evidence>
<name>A0A6I4J4N9_9SPHN</name>
<reference evidence="7 8" key="1">
    <citation type="submission" date="2019-12" db="EMBL/GenBank/DDBJ databases">
        <authorList>
            <person name="Huq M.A."/>
        </authorList>
    </citation>
    <scope>NUCLEOTIDE SEQUENCE [LARGE SCALE GENOMIC DNA]</scope>
    <source>
        <strain evidence="7 8">MAH-20</strain>
    </source>
</reference>
<evidence type="ECO:0000313" key="8">
    <source>
        <dbReference type="Proteomes" id="UP000441389"/>
    </source>
</evidence>
<keyword evidence="8" id="KW-1185">Reference proteome</keyword>
<accession>A0A6I4J4N9</accession>
<evidence type="ECO:0000256" key="5">
    <source>
        <dbReference type="ARBA" id="ARBA00023136"/>
    </source>
</evidence>
<dbReference type="GO" id="GO:0005886">
    <property type="term" value="C:plasma membrane"/>
    <property type="evidence" value="ECO:0007669"/>
    <property type="project" value="UniProtKB-SubCell"/>
</dbReference>
<feature type="transmembrane region" description="Helical" evidence="6">
    <location>
        <begin position="460"/>
        <end position="482"/>
    </location>
</feature>
<feature type="transmembrane region" description="Helical" evidence="6">
    <location>
        <begin position="520"/>
        <end position="543"/>
    </location>
</feature>
<dbReference type="AlphaFoldDB" id="A0A6I4J4N9"/>
<dbReference type="PANTHER" id="PTHR30250:SF11">
    <property type="entry name" value="O-ANTIGEN TRANSPORTER-RELATED"/>
    <property type="match status" value="1"/>
</dbReference>
<dbReference type="Proteomes" id="UP000441389">
    <property type="component" value="Unassembled WGS sequence"/>
</dbReference>
<feature type="transmembrane region" description="Helical" evidence="6">
    <location>
        <begin position="418"/>
        <end position="439"/>
    </location>
</feature>
<evidence type="ECO:0000256" key="3">
    <source>
        <dbReference type="ARBA" id="ARBA00022692"/>
    </source>
</evidence>
<evidence type="ECO:0000256" key="2">
    <source>
        <dbReference type="ARBA" id="ARBA00022475"/>
    </source>
</evidence>
<feature type="transmembrane region" description="Helical" evidence="6">
    <location>
        <begin position="172"/>
        <end position="192"/>
    </location>
</feature>
<comment type="caution">
    <text evidence="7">The sequence shown here is derived from an EMBL/GenBank/DDBJ whole genome shotgun (WGS) entry which is preliminary data.</text>
</comment>
<feature type="transmembrane region" description="Helical" evidence="6">
    <location>
        <begin position="488"/>
        <end position="508"/>
    </location>
</feature>
<dbReference type="PANTHER" id="PTHR30250">
    <property type="entry name" value="PST FAMILY PREDICTED COLANIC ACID TRANSPORTER"/>
    <property type="match status" value="1"/>
</dbReference>
<keyword evidence="4 6" id="KW-1133">Transmembrane helix</keyword>
<evidence type="ECO:0000256" key="1">
    <source>
        <dbReference type="ARBA" id="ARBA00004651"/>
    </source>
</evidence>
<keyword evidence="3 6" id="KW-0812">Transmembrane</keyword>